<feature type="transmembrane region" description="Helical" evidence="1">
    <location>
        <begin position="87"/>
        <end position="104"/>
    </location>
</feature>
<evidence type="ECO:0000313" key="2">
    <source>
        <dbReference type="EMBL" id="GAA3278917.1"/>
    </source>
</evidence>
<feature type="transmembrane region" description="Helical" evidence="1">
    <location>
        <begin position="148"/>
        <end position="164"/>
    </location>
</feature>
<evidence type="ECO:0000256" key="1">
    <source>
        <dbReference type="SAM" id="Phobius"/>
    </source>
</evidence>
<reference evidence="3" key="1">
    <citation type="journal article" date="2019" name="Int. J. Syst. Evol. Microbiol.">
        <title>The Global Catalogue of Microorganisms (GCM) 10K type strain sequencing project: providing services to taxonomists for standard genome sequencing and annotation.</title>
        <authorList>
            <consortium name="The Broad Institute Genomics Platform"/>
            <consortium name="The Broad Institute Genome Sequencing Center for Infectious Disease"/>
            <person name="Wu L."/>
            <person name="Ma J."/>
        </authorList>
    </citation>
    <scope>NUCLEOTIDE SEQUENCE [LARGE SCALE GENOMIC DNA]</scope>
    <source>
        <strain evidence="3">JCM 11483</strain>
    </source>
</reference>
<proteinExistence type="predicted"/>
<keyword evidence="1" id="KW-1133">Transmembrane helix</keyword>
<comment type="caution">
    <text evidence="2">The sequence shown here is derived from an EMBL/GenBank/DDBJ whole genome shotgun (WGS) entry which is preliminary data.</text>
</comment>
<organism evidence="2 3">
    <name type="scientific">Nesterenkonia halobia</name>
    <dbReference type="NCBI Taxonomy" id="37922"/>
    <lineage>
        <taxon>Bacteria</taxon>
        <taxon>Bacillati</taxon>
        <taxon>Actinomycetota</taxon>
        <taxon>Actinomycetes</taxon>
        <taxon>Micrococcales</taxon>
        <taxon>Micrococcaceae</taxon>
        <taxon>Nesterenkonia</taxon>
    </lineage>
</organism>
<keyword evidence="1" id="KW-0472">Membrane</keyword>
<dbReference type="Gene3D" id="1.10.287.70">
    <property type="match status" value="1"/>
</dbReference>
<feature type="transmembrane region" description="Helical" evidence="1">
    <location>
        <begin position="25"/>
        <end position="44"/>
    </location>
</feature>
<feature type="transmembrane region" description="Helical" evidence="1">
    <location>
        <begin position="184"/>
        <end position="202"/>
    </location>
</feature>
<dbReference type="EMBL" id="BAAAYG010000001">
    <property type="protein sequence ID" value="GAA3278917.1"/>
    <property type="molecule type" value="Genomic_DNA"/>
</dbReference>
<dbReference type="Proteomes" id="UP001501736">
    <property type="component" value="Unassembled WGS sequence"/>
</dbReference>
<gene>
    <name evidence="2" type="ORF">GCM10020260_01520</name>
</gene>
<accession>A0ABP6R8I6</accession>
<keyword evidence="1" id="KW-0812">Transmembrane</keyword>
<keyword evidence="3" id="KW-1185">Reference proteome</keyword>
<name>A0ABP6R8I6_9MICC</name>
<dbReference type="SUPFAM" id="SSF81324">
    <property type="entry name" value="Voltage-gated potassium channels"/>
    <property type="match status" value="1"/>
</dbReference>
<evidence type="ECO:0000313" key="3">
    <source>
        <dbReference type="Proteomes" id="UP001501736"/>
    </source>
</evidence>
<feature type="transmembrane region" description="Helical" evidence="1">
    <location>
        <begin position="56"/>
        <end position="75"/>
    </location>
</feature>
<sequence>MRVEQSSHDRRHAAQAREEQWERRLAIPVLVAALASVPAVFLTLLDQPYATAGTVINWIAGGVLIAETVVLFTVSGDKIDWLRRHKWLVALTVAVVIAVVFAVGPVQLLRLLRVVGALRIIRAGRIIKAGRILQERMGLTGRWSRVPAVLASVLVAAFVAVVLSDPTSQTRAIIEGLIGRTGGTTAAIIAGIVLAGATFVVMRRRLDDQDAEDDADADDAGEDA</sequence>
<protein>
    <submittedName>
        <fullName evidence="2">Uncharacterized protein</fullName>
    </submittedName>
</protein>